<dbReference type="Proteomes" id="UP000028511">
    <property type="component" value="Unassembled WGS sequence"/>
</dbReference>
<dbReference type="AlphaFoldDB" id="A0A077NLQ5"/>
<protein>
    <recommendedName>
        <fullName evidence="3">DUF3800 domain-containing protein</fullName>
    </recommendedName>
</protein>
<evidence type="ECO:0000313" key="2">
    <source>
        <dbReference type="Proteomes" id="UP000028511"/>
    </source>
</evidence>
<evidence type="ECO:0000313" key="1">
    <source>
        <dbReference type="EMBL" id="CDG99212.1"/>
    </source>
</evidence>
<dbReference type="InterPro" id="IPR024524">
    <property type="entry name" value="DUF3800"/>
</dbReference>
<accession>A0A077NLQ5</accession>
<comment type="caution">
    <text evidence="1">The sequence shown here is derived from an EMBL/GenBank/DDBJ whole genome shotgun (WGS) entry which is preliminary data.</text>
</comment>
<reference evidence="1" key="1">
    <citation type="submission" date="2013-07" db="EMBL/GenBank/DDBJ databases">
        <title>Sub-species coevolution in mutualistic symbiosis.</title>
        <authorList>
            <person name="Murfin K."/>
            <person name="Klassen J."/>
            <person name="Lee M."/>
            <person name="Forst S."/>
            <person name="Stock P."/>
            <person name="Goodrich-Blair H."/>
        </authorList>
    </citation>
    <scope>NUCLEOTIDE SEQUENCE [LARGE SCALE GENOMIC DNA]</scope>
    <source>
        <strain evidence="1">Puntauvense</strain>
    </source>
</reference>
<dbReference type="Pfam" id="PF12686">
    <property type="entry name" value="DUF3800"/>
    <property type="match status" value="1"/>
</dbReference>
<dbReference type="EMBL" id="CBSW010000286">
    <property type="protein sequence ID" value="CDG99212.1"/>
    <property type="molecule type" value="Genomic_DNA"/>
</dbReference>
<gene>
    <name evidence="1" type="ORF">XBP1_790001</name>
</gene>
<name>A0A077NLQ5_XENBV</name>
<organism evidence="1 2">
    <name type="scientific">Xenorhabdus bovienii str. puntauvense</name>
    <dbReference type="NCBI Taxonomy" id="1398201"/>
    <lineage>
        <taxon>Bacteria</taxon>
        <taxon>Pseudomonadati</taxon>
        <taxon>Pseudomonadota</taxon>
        <taxon>Gammaproteobacteria</taxon>
        <taxon>Enterobacterales</taxon>
        <taxon>Morganellaceae</taxon>
        <taxon>Xenorhabdus</taxon>
    </lineage>
</organism>
<dbReference type="RefSeq" id="WP_038214131.1">
    <property type="nucleotide sequence ID" value="NZ_CAWLWN010000074.1"/>
</dbReference>
<sequence>MMEFSIVKKEYVFVYDESNNSRLLRVENGGLNIDLDKTKNAKKQSPIFLLGGVVYYRNKKIDFESLKKELMLQSSVIEMKFKHIATGDLEQILKSSKLKIVLNWIINNDLFIHYFVVNIFNYAVADIIDDMYLFLNENGLTFYQVDDTMPCVGSDDVSIINNINYLKDALYWYIEIDKGNFVSLIEKFNFPHVEDGMASKFIRELYKLIRKKIDYFIKSGNVIYELNQAKSLLKVLKKCSGLSSLFFTKEDNPKILLKDFFGFYFNKLIIFKNSEHIFDEEKNVSIKLDRIAELFQGEISDNYKFLKSDHYPIQLSDVISGLIKNLFSYLCEKDEKEILSFKERMTKDQKECLNMLKKVMNESTEECSFFAYRIAIPRSVVNKYQLLIS</sequence>
<evidence type="ECO:0008006" key="3">
    <source>
        <dbReference type="Google" id="ProtNLM"/>
    </source>
</evidence>
<dbReference type="HOGENOM" id="CLU_041255_0_0_6"/>
<proteinExistence type="predicted"/>